<keyword evidence="13" id="KW-0418">Kinase</keyword>
<keyword evidence="11" id="KW-0812">Transmembrane</keyword>
<dbReference type="GO" id="GO:0050321">
    <property type="term" value="F:tau-protein kinase activity"/>
    <property type="evidence" value="ECO:0007669"/>
    <property type="project" value="TreeGrafter"/>
</dbReference>
<dbReference type="Pfam" id="PF00069">
    <property type="entry name" value="Pkinase"/>
    <property type="match status" value="1"/>
</dbReference>
<feature type="transmembrane region" description="Helical" evidence="11">
    <location>
        <begin position="80"/>
        <end position="99"/>
    </location>
</feature>
<dbReference type="GO" id="GO:0030154">
    <property type="term" value="P:cell differentiation"/>
    <property type="evidence" value="ECO:0007669"/>
    <property type="project" value="UniProtKB-KW"/>
</dbReference>
<evidence type="ECO:0000256" key="9">
    <source>
        <dbReference type="ARBA" id="ARBA00022843"/>
    </source>
</evidence>
<reference evidence="14" key="3">
    <citation type="submission" date="2014-09" db="EMBL/GenBank/DDBJ databases">
        <authorList>
            <person name="Magalhaes I.L.F."/>
            <person name="Oliveira U."/>
            <person name="Santos F.R."/>
            <person name="Vidigal T.H.D.A."/>
            <person name="Brescovit A.D."/>
            <person name="Santos A.J."/>
        </authorList>
    </citation>
    <scope>NUCLEOTIDE SEQUENCE</scope>
</reference>
<evidence type="ECO:0000256" key="6">
    <source>
        <dbReference type="ARBA" id="ARBA00022782"/>
    </source>
</evidence>
<evidence type="ECO:0000313" key="13">
    <source>
        <dbReference type="EMBL" id="JAG07311.1"/>
    </source>
</evidence>
<dbReference type="SUPFAM" id="SSF56112">
    <property type="entry name" value="Protein kinase-like (PK-like)"/>
    <property type="match status" value="1"/>
</dbReference>
<evidence type="ECO:0000256" key="8">
    <source>
        <dbReference type="ARBA" id="ARBA00022842"/>
    </source>
</evidence>
<organism evidence="13">
    <name type="scientific">Lygus hesperus</name>
    <name type="common">Western plant bug</name>
    <dbReference type="NCBI Taxonomy" id="30085"/>
    <lineage>
        <taxon>Eukaryota</taxon>
        <taxon>Metazoa</taxon>
        <taxon>Ecdysozoa</taxon>
        <taxon>Arthropoda</taxon>
        <taxon>Hexapoda</taxon>
        <taxon>Insecta</taxon>
        <taxon>Pterygota</taxon>
        <taxon>Neoptera</taxon>
        <taxon>Paraneoptera</taxon>
        <taxon>Hemiptera</taxon>
        <taxon>Heteroptera</taxon>
        <taxon>Panheteroptera</taxon>
        <taxon>Cimicomorpha</taxon>
        <taxon>Miridae</taxon>
        <taxon>Mirini</taxon>
        <taxon>Lygus</taxon>
    </lineage>
</organism>
<comment type="cofactor">
    <cofactor evidence="1">
        <name>Mg(2+)</name>
        <dbReference type="ChEBI" id="CHEBI:18420"/>
    </cofactor>
</comment>
<evidence type="ECO:0000256" key="4">
    <source>
        <dbReference type="ARBA" id="ARBA00022723"/>
    </source>
</evidence>
<dbReference type="PANTHER" id="PTHR24346:SF102">
    <property type="entry name" value="TESTIS-SPECIFIC SERINE_THREONINE-PROTEIN KINASE 1"/>
    <property type="match status" value="1"/>
</dbReference>
<dbReference type="PROSITE" id="PS50011">
    <property type="entry name" value="PROTEIN_KINASE_DOM"/>
    <property type="match status" value="1"/>
</dbReference>
<keyword evidence="2" id="KW-0217">Developmental protein</keyword>
<keyword evidence="7" id="KW-0067">ATP-binding</keyword>
<reference evidence="13" key="1">
    <citation type="journal article" date="2014" name="PLoS ONE">
        <title>Transcriptome-Based Identification of ABC Transporters in the Western Tarnished Plant Bug Lygus hesperus.</title>
        <authorList>
            <person name="Hull J.J."/>
            <person name="Chaney K."/>
            <person name="Geib S.M."/>
            <person name="Fabrick J.A."/>
            <person name="Brent C.S."/>
            <person name="Walsh D."/>
            <person name="Lavine L.C."/>
        </authorList>
    </citation>
    <scope>NUCLEOTIDE SEQUENCE</scope>
</reference>
<keyword evidence="9" id="KW-0832">Ubl conjugation</keyword>
<feature type="non-terminal residue" evidence="13">
    <location>
        <position position="1"/>
    </location>
</feature>
<keyword evidence="11" id="KW-0472">Membrane</keyword>
<protein>
    <submittedName>
        <fullName evidence="13">Testis-specific serine/threonine-protein kinase 2</fullName>
    </submittedName>
</protein>
<evidence type="ECO:0000256" key="1">
    <source>
        <dbReference type="ARBA" id="ARBA00001946"/>
    </source>
</evidence>
<dbReference type="GO" id="GO:0005524">
    <property type="term" value="F:ATP binding"/>
    <property type="evidence" value="ECO:0007669"/>
    <property type="project" value="UniProtKB-KW"/>
</dbReference>
<dbReference type="Gene3D" id="1.10.510.10">
    <property type="entry name" value="Transferase(Phosphotransferase) domain 1"/>
    <property type="match status" value="1"/>
</dbReference>
<keyword evidence="6" id="KW-0221">Differentiation</keyword>
<evidence type="ECO:0000256" key="2">
    <source>
        <dbReference type="ARBA" id="ARBA00022473"/>
    </source>
</evidence>
<feature type="domain" description="Protein kinase" evidence="12">
    <location>
        <begin position="1"/>
        <end position="155"/>
    </location>
</feature>
<gene>
    <name evidence="13" type="primary">Tssk2</name>
    <name evidence="13" type="ORF">CM83_100588</name>
</gene>
<dbReference type="GO" id="GO:0000287">
    <property type="term" value="F:magnesium ion binding"/>
    <property type="evidence" value="ECO:0007669"/>
    <property type="project" value="UniProtKB-ARBA"/>
</dbReference>
<sequence>DLVVALMYLHRMDIAHRDIKCDNILLTAKYNVKLADFGFARYTRDHQGSPLFASTDCGSINYTAPEVLLGIPYNPKIADIWSLGVVIFIMLNGSFPFVAKDVTSLYREQIARDFKFTGRAEQNASKQLLGVINMLLEPVYHERMTLEDILHSDWIGIPKGQSGLTALEENALKRQPSSIKSNVRS</sequence>
<accession>A0A0A9WIS2</accession>
<dbReference type="GO" id="GO:0035556">
    <property type="term" value="P:intracellular signal transduction"/>
    <property type="evidence" value="ECO:0007669"/>
    <property type="project" value="TreeGrafter"/>
</dbReference>
<dbReference type="GO" id="GO:0007283">
    <property type="term" value="P:spermatogenesis"/>
    <property type="evidence" value="ECO:0007669"/>
    <property type="project" value="UniProtKB-KW"/>
</dbReference>
<dbReference type="EMBL" id="GBHO01036293">
    <property type="protein sequence ID" value="JAG07311.1"/>
    <property type="molecule type" value="Transcribed_RNA"/>
</dbReference>
<dbReference type="InterPro" id="IPR011009">
    <property type="entry name" value="Kinase-like_dom_sf"/>
</dbReference>
<name>A0A0A9WIS2_LYGHE</name>
<dbReference type="PROSITE" id="PS00108">
    <property type="entry name" value="PROTEIN_KINASE_ST"/>
    <property type="match status" value="1"/>
</dbReference>
<keyword evidence="4" id="KW-0479">Metal-binding</keyword>
<proteinExistence type="predicted"/>
<evidence type="ECO:0000256" key="11">
    <source>
        <dbReference type="SAM" id="Phobius"/>
    </source>
</evidence>
<evidence type="ECO:0000313" key="14">
    <source>
        <dbReference type="EMBL" id="JAG57488.1"/>
    </source>
</evidence>
<keyword evidence="13" id="KW-0808">Transferase</keyword>
<keyword evidence="8" id="KW-0460">Magnesium</keyword>
<feature type="non-terminal residue" evidence="13">
    <location>
        <position position="185"/>
    </location>
</feature>
<keyword evidence="5" id="KW-0547">Nucleotide-binding</keyword>
<evidence type="ECO:0000256" key="5">
    <source>
        <dbReference type="ARBA" id="ARBA00022741"/>
    </source>
</evidence>
<dbReference type="AlphaFoldDB" id="A0A0A9WIS2"/>
<evidence type="ECO:0000256" key="3">
    <source>
        <dbReference type="ARBA" id="ARBA00022553"/>
    </source>
</evidence>
<evidence type="ECO:0000256" key="10">
    <source>
        <dbReference type="ARBA" id="ARBA00022871"/>
    </source>
</evidence>
<dbReference type="GO" id="GO:0000226">
    <property type="term" value="P:microtubule cytoskeleton organization"/>
    <property type="evidence" value="ECO:0007669"/>
    <property type="project" value="TreeGrafter"/>
</dbReference>
<keyword evidence="3" id="KW-0597">Phosphoprotein</keyword>
<reference evidence="13" key="2">
    <citation type="submission" date="2014-07" db="EMBL/GenBank/DDBJ databases">
        <authorList>
            <person name="Hull J."/>
        </authorList>
    </citation>
    <scope>NUCLEOTIDE SEQUENCE</scope>
</reference>
<keyword evidence="11" id="KW-1133">Transmembrane helix</keyword>
<dbReference type="EMBL" id="GBRD01008333">
    <property type="protein sequence ID" value="JAG57488.1"/>
    <property type="molecule type" value="Transcribed_RNA"/>
</dbReference>
<keyword evidence="10" id="KW-0744">Spermatogenesis</keyword>
<evidence type="ECO:0000256" key="7">
    <source>
        <dbReference type="ARBA" id="ARBA00022840"/>
    </source>
</evidence>
<dbReference type="InterPro" id="IPR008271">
    <property type="entry name" value="Ser/Thr_kinase_AS"/>
</dbReference>
<dbReference type="SMART" id="SM00220">
    <property type="entry name" value="S_TKc"/>
    <property type="match status" value="1"/>
</dbReference>
<dbReference type="GO" id="GO:0005737">
    <property type="term" value="C:cytoplasm"/>
    <property type="evidence" value="ECO:0007669"/>
    <property type="project" value="TreeGrafter"/>
</dbReference>
<dbReference type="PANTHER" id="PTHR24346">
    <property type="entry name" value="MAP/MICROTUBULE AFFINITY-REGULATING KINASE"/>
    <property type="match status" value="1"/>
</dbReference>
<dbReference type="InterPro" id="IPR000719">
    <property type="entry name" value="Prot_kinase_dom"/>
</dbReference>
<evidence type="ECO:0000259" key="12">
    <source>
        <dbReference type="PROSITE" id="PS50011"/>
    </source>
</evidence>